<comment type="caution">
    <text evidence="6">The sequence shown here is derived from an EMBL/GenBank/DDBJ whole genome shotgun (WGS) entry which is preliminary data.</text>
</comment>
<gene>
    <name evidence="6" type="ORF">EV213_109113</name>
</gene>
<dbReference type="RefSeq" id="WP_133580793.1">
    <property type="nucleotide sequence ID" value="NZ_SNYJ01000009.1"/>
</dbReference>
<dbReference type="Gene3D" id="3.40.50.2300">
    <property type="match status" value="1"/>
</dbReference>
<dbReference type="Proteomes" id="UP000295632">
    <property type="component" value="Unassembled WGS sequence"/>
</dbReference>
<dbReference type="EMBL" id="SNYJ01000009">
    <property type="protein sequence ID" value="TDQ38744.1"/>
    <property type="molecule type" value="Genomic_DNA"/>
</dbReference>
<evidence type="ECO:0000259" key="5">
    <source>
        <dbReference type="SMART" id="SM00226"/>
    </source>
</evidence>
<keyword evidence="7" id="KW-1185">Reference proteome</keyword>
<dbReference type="InterPro" id="IPR023485">
    <property type="entry name" value="Ptyr_pPase"/>
</dbReference>
<evidence type="ECO:0000256" key="1">
    <source>
        <dbReference type="ARBA" id="ARBA00011063"/>
    </source>
</evidence>
<organism evidence="6 7">
    <name type="scientific">Aureibacillus halotolerans</name>
    <dbReference type="NCBI Taxonomy" id="1508390"/>
    <lineage>
        <taxon>Bacteria</taxon>
        <taxon>Bacillati</taxon>
        <taxon>Bacillota</taxon>
        <taxon>Bacilli</taxon>
        <taxon>Bacillales</taxon>
        <taxon>Bacillaceae</taxon>
        <taxon>Aureibacillus</taxon>
    </lineage>
</organism>
<feature type="active site" description="Nucleophile" evidence="4">
    <location>
        <position position="13"/>
    </location>
</feature>
<dbReference type="InterPro" id="IPR017867">
    <property type="entry name" value="Tyr_phospatase_low_mol_wt"/>
</dbReference>
<feature type="active site" description="Nucleophile" evidence="4">
    <location>
        <position position="7"/>
    </location>
</feature>
<dbReference type="InterPro" id="IPR036196">
    <property type="entry name" value="Ptyr_pPase_sf"/>
</dbReference>
<evidence type="ECO:0000256" key="4">
    <source>
        <dbReference type="PIRSR" id="PIRSR617867-1"/>
    </source>
</evidence>
<protein>
    <submittedName>
        <fullName evidence="6">Protein-tyrosine phosphatase</fullName>
    </submittedName>
</protein>
<evidence type="ECO:0000313" key="6">
    <source>
        <dbReference type="EMBL" id="TDQ38744.1"/>
    </source>
</evidence>
<accession>A0A4R6U6T1</accession>
<dbReference type="GO" id="GO:0004725">
    <property type="term" value="F:protein tyrosine phosphatase activity"/>
    <property type="evidence" value="ECO:0007669"/>
    <property type="project" value="InterPro"/>
</dbReference>
<dbReference type="PRINTS" id="PR00719">
    <property type="entry name" value="LMWPTPASE"/>
</dbReference>
<reference evidence="6 7" key="1">
    <citation type="submission" date="2019-03" db="EMBL/GenBank/DDBJ databases">
        <title>Genomic Encyclopedia of Type Strains, Phase IV (KMG-IV): sequencing the most valuable type-strain genomes for metagenomic binning, comparative biology and taxonomic classification.</title>
        <authorList>
            <person name="Goeker M."/>
        </authorList>
    </citation>
    <scope>NUCLEOTIDE SEQUENCE [LARGE SCALE GENOMIC DNA]</scope>
    <source>
        <strain evidence="6 7">DSM 28697</strain>
    </source>
</reference>
<dbReference type="InterPro" id="IPR050438">
    <property type="entry name" value="LMW_PTPase"/>
</dbReference>
<sequence>MKVLFVCTGNTCRSPMAEAIFNAQAPNGMVAKSAGISAAPGAPANQKTAAVLASSGVSINHASAPVSQDVLAWADLILTMEMTHKSVIVMSHPHVADRCFTLKEYVLGLDLWKQLDALKAEQAMQIALGNTPTKHTQQDIETLEQAIQSLGDMDIVDPFGGSSAAYEQTFSEVSDLLDRLFKRLEADDGGS</sequence>
<keyword evidence="2" id="KW-0378">Hydrolase</keyword>
<evidence type="ECO:0000313" key="7">
    <source>
        <dbReference type="Proteomes" id="UP000295632"/>
    </source>
</evidence>
<name>A0A4R6U6T1_9BACI</name>
<feature type="domain" description="Phosphotyrosine protein phosphatase I" evidence="5">
    <location>
        <begin position="1"/>
        <end position="183"/>
    </location>
</feature>
<dbReference type="CDD" id="cd16344">
    <property type="entry name" value="LMWPAP"/>
    <property type="match status" value="1"/>
</dbReference>
<evidence type="ECO:0000256" key="2">
    <source>
        <dbReference type="ARBA" id="ARBA00022801"/>
    </source>
</evidence>
<comment type="similarity">
    <text evidence="1">Belongs to the low molecular weight phosphotyrosine protein phosphatase family.</text>
</comment>
<dbReference type="SMART" id="SM00226">
    <property type="entry name" value="LMWPc"/>
    <property type="match status" value="1"/>
</dbReference>
<dbReference type="AlphaFoldDB" id="A0A4R6U6T1"/>
<dbReference type="Pfam" id="PF01451">
    <property type="entry name" value="LMWPc"/>
    <property type="match status" value="1"/>
</dbReference>
<dbReference type="PANTHER" id="PTHR11717">
    <property type="entry name" value="LOW MOLECULAR WEIGHT PROTEIN TYROSINE PHOSPHATASE"/>
    <property type="match status" value="1"/>
</dbReference>
<dbReference type="PANTHER" id="PTHR11717:SF31">
    <property type="entry name" value="LOW MOLECULAR WEIGHT PROTEIN-TYROSINE-PHOSPHATASE ETP-RELATED"/>
    <property type="match status" value="1"/>
</dbReference>
<dbReference type="SUPFAM" id="SSF52788">
    <property type="entry name" value="Phosphotyrosine protein phosphatases I"/>
    <property type="match status" value="1"/>
</dbReference>
<proteinExistence type="inferred from homology"/>
<keyword evidence="3" id="KW-0904">Protein phosphatase</keyword>
<evidence type="ECO:0000256" key="3">
    <source>
        <dbReference type="ARBA" id="ARBA00022912"/>
    </source>
</evidence>
<dbReference type="OrthoDB" id="9784339at2"/>